<evidence type="ECO:0000259" key="3">
    <source>
        <dbReference type="PROSITE" id="PS50110"/>
    </source>
</evidence>
<dbReference type="NCBIfam" id="TIGR01764">
    <property type="entry name" value="excise"/>
    <property type="match status" value="1"/>
</dbReference>
<feature type="modified residue" description="4-aspartylphosphate" evidence="2">
    <location>
        <position position="124"/>
    </location>
</feature>
<dbReference type="InterPro" id="IPR011006">
    <property type="entry name" value="CheY-like_superfamily"/>
</dbReference>
<dbReference type="PANTHER" id="PTHR44591">
    <property type="entry name" value="STRESS RESPONSE REGULATOR PROTEIN 1"/>
    <property type="match status" value="1"/>
</dbReference>
<keyword evidence="1 2" id="KW-0597">Phosphoprotein</keyword>
<dbReference type="Pfam" id="PF00072">
    <property type="entry name" value="Response_reg"/>
    <property type="match status" value="1"/>
</dbReference>
<proteinExistence type="predicted"/>
<dbReference type="InterPro" id="IPR050595">
    <property type="entry name" value="Bact_response_regulator"/>
</dbReference>
<dbReference type="GO" id="GO:0003677">
    <property type="term" value="F:DNA binding"/>
    <property type="evidence" value="ECO:0007669"/>
    <property type="project" value="InterPro"/>
</dbReference>
<dbReference type="SUPFAM" id="SSF46955">
    <property type="entry name" value="Putative DNA-binding domain"/>
    <property type="match status" value="1"/>
</dbReference>
<accession>A0A1V6CAW5</accession>
<dbReference type="SUPFAM" id="SSF52172">
    <property type="entry name" value="CheY-like"/>
    <property type="match status" value="1"/>
</dbReference>
<dbReference type="InterPro" id="IPR041657">
    <property type="entry name" value="HTH_17"/>
</dbReference>
<dbReference type="Gene3D" id="1.10.1660.10">
    <property type="match status" value="1"/>
</dbReference>
<reference evidence="4" key="1">
    <citation type="submission" date="2017-02" db="EMBL/GenBank/DDBJ databases">
        <title>Delving into the versatile metabolic prowess of the omnipresent phylum Bacteroidetes.</title>
        <authorList>
            <person name="Nobu M.K."/>
            <person name="Mei R."/>
            <person name="Narihiro T."/>
            <person name="Kuroda K."/>
            <person name="Liu W.-T."/>
        </authorList>
    </citation>
    <scope>NUCLEOTIDE SEQUENCE</scope>
    <source>
        <strain evidence="4">ADurb.Bin131</strain>
    </source>
</reference>
<dbReference type="AlphaFoldDB" id="A0A1V6CAW5"/>
<dbReference type="GO" id="GO:0000160">
    <property type="term" value="P:phosphorelay signal transduction system"/>
    <property type="evidence" value="ECO:0007669"/>
    <property type="project" value="InterPro"/>
</dbReference>
<dbReference type="PROSITE" id="PS50110">
    <property type="entry name" value="RESPONSE_REGULATORY"/>
    <property type="match status" value="1"/>
</dbReference>
<dbReference type="Proteomes" id="UP000485562">
    <property type="component" value="Unassembled WGS sequence"/>
</dbReference>
<comment type="caution">
    <text evidence="4">The sequence shown here is derived from an EMBL/GenBank/DDBJ whole genome shotgun (WGS) entry which is preliminary data.</text>
</comment>
<protein>
    <submittedName>
        <fullName evidence="4">Stage 0 sporulation protein A</fullName>
    </submittedName>
</protein>
<dbReference type="Gene3D" id="3.40.50.2300">
    <property type="match status" value="1"/>
</dbReference>
<evidence type="ECO:0000256" key="2">
    <source>
        <dbReference type="PROSITE-ProRule" id="PRU00169"/>
    </source>
</evidence>
<organism evidence="4">
    <name type="scientific">candidate division TA06 bacterium ADurb.Bin131</name>
    <dbReference type="NCBI Taxonomy" id="1852827"/>
    <lineage>
        <taxon>Bacteria</taxon>
        <taxon>Bacteria division TA06</taxon>
    </lineage>
</organism>
<dbReference type="Pfam" id="PF12728">
    <property type="entry name" value="HTH_17"/>
    <property type="match status" value="1"/>
</dbReference>
<feature type="domain" description="Response regulatory" evidence="3">
    <location>
        <begin position="73"/>
        <end position="191"/>
    </location>
</feature>
<evidence type="ECO:0000313" key="4">
    <source>
        <dbReference type="EMBL" id="OQB74033.1"/>
    </source>
</evidence>
<gene>
    <name evidence="4" type="primary">spo0A</name>
    <name evidence="4" type="ORF">BWX89_00687</name>
</gene>
<dbReference type="EMBL" id="MWDQ01000053">
    <property type="protein sequence ID" value="OQB74033.1"/>
    <property type="molecule type" value="Genomic_DNA"/>
</dbReference>
<name>A0A1V6CAW5_UNCT6</name>
<sequence length="196" mass="22320">MLTDNKQFYSTGEVAKIFCCSRVAVFQWIQTGKINAIKTLGGHYRIPKKDIEKIIKKSNSSLKNRKPKEKKTRILVVDDEEQIVKTLTLFLEKINPDFEVYGTTNSFDAGRLVITFKPDIAIIDIIMPGMDGFEVCEKIKSDPLTKNIKIIAITGYGTKETIEKIKRKGASVCILKPFDYYEVAEEVRKLVHAKNE</sequence>
<dbReference type="InterPro" id="IPR009061">
    <property type="entry name" value="DNA-bd_dom_put_sf"/>
</dbReference>
<dbReference type="InterPro" id="IPR001789">
    <property type="entry name" value="Sig_transdc_resp-reg_receiver"/>
</dbReference>
<dbReference type="CDD" id="cd00156">
    <property type="entry name" value="REC"/>
    <property type="match status" value="1"/>
</dbReference>
<dbReference type="SMART" id="SM00448">
    <property type="entry name" value="REC"/>
    <property type="match status" value="1"/>
</dbReference>
<dbReference type="PANTHER" id="PTHR44591:SF3">
    <property type="entry name" value="RESPONSE REGULATORY DOMAIN-CONTAINING PROTEIN"/>
    <property type="match status" value="1"/>
</dbReference>
<dbReference type="InterPro" id="IPR010093">
    <property type="entry name" value="SinI_DNA-bd"/>
</dbReference>
<evidence type="ECO:0000256" key="1">
    <source>
        <dbReference type="ARBA" id="ARBA00022553"/>
    </source>
</evidence>